<dbReference type="Proteomes" id="UP000283063">
    <property type="component" value="Chromosome"/>
</dbReference>
<keyword evidence="1" id="KW-0808">Transferase</keyword>
<name>A0A3T0N0V7_9RHOB</name>
<evidence type="ECO:0000313" key="1">
    <source>
        <dbReference type="EMBL" id="AZV77612.1"/>
    </source>
</evidence>
<protein>
    <submittedName>
        <fullName evidence="1">Glycosyltransferase family 2 protein</fullName>
    </submittedName>
</protein>
<dbReference type="GO" id="GO:0016740">
    <property type="term" value="F:transferase activity"/>
    <property type="evidence" value="ECO:0007669"/>
    <property type="project" value="UniProtKB-KW"/>
</dbReference>
<dbReference type="AlphaFoldDB" id="A0A3T0N0V7"/>
<dbReference type="Pfam" id="PF13704">
    <property type="entry name" value="Glyco_tranf_2_4"/>
    <property type="match status" value="1"/>
</dbReference>
<evidence type="ECO:0000313" key="2">
    <source>
        <dbReference type="Proteomes" id="UP000283063"/>
    </source>
</evidence>
<reference evidence="1 2" key="1">
    <citation type="submission" date="2018-10" db="EMBL/GenBank/DDBJ databases">
        <title>Parasedimentitalea marina sp. nov., a psychrophilic bacterium isolated from deep seawater of the New Britain Trench.</title>
        <authorList>
            <person name="Cao J."/>
        </authorList>
    </citation>
    <scope>NUCLEOTIDE SEQUENCE [LARGE SCALE GENOMIC DNA]</scope>
    <source>
        <strain evidence="1 2">W43</strain>
    </source>
</reference>
<keyword evidence="2" id="KW-1185">Reference proteome</keyword>
<dbReference type="OrthoDB" id="7203640at2"/>
<dbReference type="RefSeq" id="WP_127748171.1">
    <property type="nucleotide sequence ID" value="NZ_CP033219.1"/>
</dbReference>
<accession>A0A3T0N0V7</accession>
<organism evidence="1 2">
    <name type="scientific">Parasedimentitalea marina</name>
    <dbReference type="NCBI Taxonomy" id="2483033"/>
    <lineage>
        <taxon>Bacteria</taxon>
        <taxon>Pseudomonadati</taxon>
        <taxon>Pseudomonadota</taxon>
        <taxon>Alphaproteobacteria</taxon>
        <taxon>Rhodobacterales</taxon>
        <taxon>Paracoccaceae</taxon>
        <taxon>Parasedimentitalea</taxon>
    </lineage>
</organism>
<gene>
    <name evidence="1" type="ORF">EBB79_06700</name>
</gene>
<dbReference type="EMBL" id="CP033219">
    <property type="protein sequence ID" value="AZV77612.1"/>
    <property type="molecule type" value="Genomic_DNA"/>
</dbReference>
<sequence length="311" mass="35781">MTRWGLVATIKADASDILNFAAHHLDAGAHRLFLYLDAPCPDAMPFLKAHPKIRVILCDDAYWLQRRKSRPVKHQVRQTLNATRAYSRQASDLDWLIHMDVDEFLWSESPLQRVLGDLPLDVFCARTRPIELLGGHGNAFKAYMPRTPSHNAIVQDLYPKFGDHLKGGFLSHEQGKIFARTGAKDLEFRIHNVFVDDVTNPNQIELPDVDLCHLHGKDWQDWISHYRYRLQKGSYRSELKPNRSREKGGVTLHEVLSQLETEDGEAGLRSFYDEVCADTPERRAQLQKHGLLKTRDLKLAEKCRVHFPKFG</sequence>
<dbReference type="KEGG" id="sedi:EBB79_06700"/>
<proteinExistence type="predicted"/>